<dbReference type="PANTHER" id="PTHR43701">
    <property type="entry name" value="MEMBRANE TRANSPORTER PROTEIN MJ0441-RELATED"/>
    <property type="match status" value="1"/>
</dbReference>
<feature type="transmembrane region" description="Helical" evidence="5">
    <location>
        <begin position="44"/>
        <end position="73"/>
    </location>
</feature>
<sequence>MTLYLPIAEMSVNWLVIILLGGGVGFLSGMFGVGGGFLTTPLLIFYGIPPAVAVASSATQITGSSVSGALAYWQRGQVDLKMGGVLVAGGVIGAGLGQIVFTWLQSLGQIDVSINIIYVLFLGVIGALMLKEALGALLAARSPTPGPPRRRGHVPWIAALPGRTRFYKSGLYISPLAPLALGVVVGILTVIMGIGGGFIMVPAMLYLLGMSASSVVGTSLFQIIFVTGAATLLHATSSRSVDIVLALLLLVGGVAGAQVGVRAAQKLSPEKLRLALALLVLGVAIRLLFGLTVQPADVFTLQEAG</sequence>
<feature type="transmembrane region" description="Helical" evidence="5">
    <location>
        <begin position="205"/>
        <end position="233"/>
    </location>
</feature>
<feature type="transmembrane region" description="Helical" evidence="5">
    <location>
        <begin position="85"/>
        <end position="104"/>
    </location>
</feature>
<protein>
    <recommendedName>
        <fullName evidence="5">Probable membrane transporter protein</fullName>
    </recommendedName>
</protein>
<evidence type="ECO:0000256" key="5">
    <source>
        <dbReference type="RuleBase" id="RU363041"/>
    </source>
</evidence>
<feature type="transmembrane region" description="Helical" evidence="5">
    <location>
        <begin position="171"/>
        <end position="199"/>
    </location>
</feature>
<keyword evidence="2 5" id="KW-0812">Transmembrane</keyword>
<comment type="caution">
    <text evidence="6">The sequence shown here is derived from an EMBL/GenBank/DDBJ whole genome shotgun (WGS) entry which is preliminary data.</text>
</comment>
<proteinExistence type="inferred from homology"/>
<feature type="transmembrane region" description="Helical" evidence="5">
    <location>
        <begin position="240"/>
        <end position="260"/>
    </location>
</feature>
<dbReference type="InterPro" id="IPR002781">
    <property type="entry name" value="TM_pro_TauE-like"/>
</dbReference>
<feature type="transmembrane region" description="Helical" evidence="5">
    <location>
        <begin position="12"/>
        <end position="38"/>
    </location>
</feature>
<dbReference type="GO" id="GO:0005886">
    <property type="term" value="C:plasma membrane"/>
    <property type="evidence" value="ECO:0007669"/>
    <property type="project" value="UniProtKB-SubCell"/>
</dbReference>
<evidence type="ECO:0000256" key="3">
    <source>
        <dbReference type="ARBA" id="ARBA00022989"/>
    </source>
</evidence>
<feature type="transmembrane region" description="Helical" evidence="5">
    <location>
        <begin position="272"/>
        <end position="289"/>
    </location>
</feature>
<comment type="similarity">
    <text evidence="5">Belongs to the 4-toluene sulfonate uptake permease (TSUP) (TC 2.A.102) family.</text>
</comment>
<keyword evidence="5" id="KW-1003">Cell membrane</keyword>
<evidence type="ECO:0000256" key="4">
    <source>
        <dbReference type="ARBA" id="ARBA00023136"/>
    </source>
</evidence>
<dbReference type="InterPro" id="IPR051598">
    <property type="entry name" value="TSUP/Inactive_protease-like"/>
</dbReference>
<dbReference type="Proteomes" id="UP000538147">
    <property type="component" value="Unassembled WGS sequence"/>
</dbReference>
<dbReference type="RefSeq" id="WP_184200917.1">
    <property type="nucleotide sequence ID" value="NZ_JACIIV010000020.1"/>
</dbReference>
<reference evidence="6 7" key="1">
    <citation type="submission" date="2020-08" db="EMBL/GenBank/DDBJ databases">
        <title>Genomic Encyclopedia of Type Strains, Phase IV (KMG-IV): sequencing the most valuable type-strain genomes for metagenomic binning, comparative biology and taxonomic classification.</title>
        <authorList>
            <person name="Goeker M."/>
        </authorList>
    </citation>
    <scope>NUCLEOTIDE SEQUENCE [LARGE SCALE GENOMIC DNA]</scope>
    <source>
        <strain evidence="6 7">DSM 102189</strain>
    </source>
</reference>
<keyword evidence="4 5" id="KW-0472">Membrane</keyword>
<evidence type="ECO:0000256" key="2">
    <source>
        <dbReference type="ARBA" id="ARBA00022692"/>
    </source>
</evidence>
<keyword evidence="7" id="KW-1185">Reference proteome</keyword>
<accession>A0A841LA25</accession>
<gene>
    <name evidence="6" type="ORF">FHS79_002681</name>
</gene>
<keyword evidence="3 5" id="KW-1133">Transmembrane helix</keyword>
<name>A0A841LA25_9SPHN</name>
<dbReference type="EMBL" id="JACIIV010000020">
    <property type="protein sequence ID" value="MBB6228491.1"/>
    <property type="molecule type" value="Genomic_DNA"/>
</dbReference>
<evidence type="ECO:0000313" key="6">
    <source>
        <dbReference type="EMBL" id="MBB6228491.1"/>
    </source>
</evidence>
<dbReference type="AlphaFoldDB" id="A0A841LA25"/>
<dbReference type="Pfam" id="PF01925">
    <property type="entry name" value="TauE"/>
    <property type="match status" value="1"/>
</dbReference>
<evidence type="ECO:0000256" key="1">
    <source>
        <dbReference type="ARBA" id="ARBA00004141"/>
    </source>
</evidence>
<organism evidence="6 7">
    <name type="scientific">Polymorphobacter multimanifer</name>
    <dbReference type="NCBI Taxonomy" id="1070431"/>
    <lineage>
        <taxon>Bacteria</taxon>
        <taxon>Pseudomonadati</taxon>
        <taxon>Pseudomonadota</taxon>
        <taxon>Alphaproteobacteria</taxon>
        <taxon>Sphingomonadales</taxon>
        <taxon>Sphingosinicellaceae</taxon>
        <taxon>Polymorphobacter</taxon>
    </lineage>
</organism>
<dbReference type="PANTHER" id="PTHR43701:SF12">
    <property type="entry name" value="MEMBRANE TRANSPORTER PROTEIN YTNM-RELATED"/>
    <property type="match status" value="1"/>
</dbReference>
<comment type="subcellular location">
    <subcellularLocation>
        <location evidence="5">Cell membrane</location>
        <topology evidence="5">Multi-pass membrane protein</topology>
    </subcellularLocation>
    <subcellularLocation>
        <location evidence="1">Membrane</location>
        <topology evidence="1">Multi-pass membrane protein</topology>
    </subcellularLocation>
</comment>
<feature type="transmembrane region" description="Helical" evidence="5">
    <location>
        <begin position="116"/>
        <end position="140"/>
    </location>
</feature>
<evidence type="ECO:0000313" key="7">
    <source>
        <dbReference type="Proteomes" id="UP000538147"/>
    </source>
</evidence>